<dbReference type="Pfam" id="PF02036">
    <property type="entry name" value="SCP2"/>
    <property type="match status" value="1"/>
</dbReference>
<dbReference type="Pfam" id="PF00037">
    <property type="entry name" value="Fer4"/>
    <property type="match status" value="1"/>
</dbReference>
<dbReference type="PANTHER" id="PTHR42827:SF1">
    <property type="entry name" value="IRON-SULFUR CLUSTER-BINDING PROTEIN"/>
    <property type="match status" value="1"/>
</dbReference>
<evidence type="ECO:0000256" key="2">
    <source>
        <dbReference type="ARBA" id="ARBA00023004"/>
    </source>
</evidence>
<keyword evidence="2" id="KW-0408">Iron</keyword>
<proteinExistence type="predicted"/>
<dbReference type="PROSITE" id="PS00198">
    <property type="entry name" value="4FE4S_FER_1"/>
    <property type="match status" value="1"/>
</dbReference>
<protein>
    <submittedName>
        <fullName evidence="5">4Fe-4S ferredoxin</fullName>
    </submittedName>
</protein>
<dbReference type="GO" id="GO:0051536">
    <property type="term" value="F:iron-sulfur cluster binding"/>
    <property type="evidence" value="ECO:0007669"/>
    <property type="project" value="UniProtKB-KW"/>
</dbReference>
<dbReference type="InterPro" id="IPR017900">
    <property type="entry name" value="4Fe4S_Fe_S_CS"/>
</dbReference>
<gene>
    <name evidence="5" type="ORF">DKG74_08380</name>
</gene>
<organism evidence="5 6">
    <name type="scientific">Zavarzinia aquatilis</name>
    <dbReference type="NCBI Taxonomy" id="2211142"/>
    <lineage>
        <taxon>Bacteria</taxon>
        <taxon>Pseudomonadati</taxon>
        <taxon>Pseudomonadota</taxon>
        <taxon>Alphaproteobacteria</taxon>
        <taxon>Rhodospirillales</taxon>
        <taxon>Zavarziniaceae</taxon>
        <taxon>Zavarzinia</taxon>
    </lineage>
</organism>
<keyword evidence="6" id="KW-1185">Reference proteome</keyword>
<dbReference type="GO" id="GO:0046872">
    <property type="term" value="F:metal ion binding"/>
    <property type="evidence" value="ECO:0007669"/>
    <property type="project" value="UniProtKB-KW"/>
</dbReference>
<keyword evidence="1" id="KW-0479">Metal-binding</keyword>
<dbReference type="OrthoDB" id="9779457at2"/>
<evidence type="ECO:0000256" key="1">
    <source>
        <dbReference type="ARBA" id="ARBA00022723"/>
    </source>
</evidence>
<dbReference type="PROSITE" id="PS51379">
    <property type="entry name" value="4FE4S_FER_2"/>
    <property type="match status" value="1"/>
</dbReference>
<dbReference type="Proteomes" id="UP000245461">
    <property type="component" value="Unassembled WGS sequence"/>
</dbReference>
<feature type="domain" description="4Fe-4S ferredoxin-type" evidence="4">
    <location>
        <begin position="181"/>
        <end position="210"/>
    </location>
</feature>
<evidence type="ECO:0000313" key="6">
    <source>
        <dbReference type="Proteomes" id="UP000245461"/>
    </source>
</evidence>
<name>A0A317ECP0_9PROT</name>
<dbReference type="EMBL" id="QGLE01000003">
    <property type="protein sequence ID" value="PWR24798.1"/>
    <property type="molecule type" value="Genomic_DNA"/>
</dbReference>
<dbReference type="RefSeq" id="WP_109904586.1">
    <property type="nucleotide sequence ID" value="NZ_QGLE01000003.1"/>
</dbReference>
<reference evidence="5 6" key="1">
    <citation type="submission" date="2018-05" db="EMBL/GenBank/DDBJ databases">
        <title>Zavarzinia sp. HR-AS.</title>
        <authorList>
            <person name="Lee Y."/>
            <person name="Jeon C.O."/>
        </authorList>
    </citation>
    <scope>NUCLEOTIDE SEQUENCE [LARGE SCALE GENOMIC DNA]</scope>
    <source>
        <strain evidence="5 6">HR-AS</strain>
    </source>
</reference>
<evidence type="ECO:0000256" key="3">
    <source>
        <dbReference type="ARBA" id="ARBA00023014"/>
    </source>
</evidence>
<dbReference type="PANTHER" id="PTHR42827">
    <property type="entry name" value="IRON-SULFUR CLUSTER-BINDING PROTEIN-RELATED"/>
    <property type="match status" value="1"/>
</dbReference>
<dbReference type="SUPFAM" id="SSF46548">
    <property type="entry name" value="alpha-helical ferredoxin"/>
    <property type="match status" value="1"/>
</dbReference>
<evidence type="ECO:0000259" key="4">
    <source>
        <dbReference type="PROSITE" id="PS51379"/>
    </source>
</evidence>
<accession>A0A317ECP0</accession>
<keyword evidence="3" id="KW-0411">Iron-sulfur</keyword>
<dbReference type="InterPro" id="IPR003033">
    <property type="entry name" value="SCP2_sterol-bd_dom"/>
</dbReference>
<dbReference type="InterPro" id="IPR036527">
    <property type="entry name" value="SCP2_sterol-bd_dom_sf"/>
</dbReference>
<dbReference type="SUPFAM" id="SSF55718">
    <property type="entry name" value="SCP-like"/>
    <property type="match status" value="1"/>
</dbReference>
<sequence>MSLDEHPTIARLRDRPAPAPPPLLDQAWFRAAALEAGADDAGALSIDNPALADQRADILRCFPETRVVLAIVCRMNEAPVRSSVRSIANAEFHEGYDDVNAVCRRLVRRLGEQGIAALNTVAAFPMEVQEFPGKTWVVGHKPIAEAAGMGRMGIHRNVIHPRFGNFILLGTVLIAAELRDEAKPLDYNPCLGCNLCVAACPVGAIGPGGEFNFTACYTHNYRDFLGGFKSWVETIADSRNADDYNSRVEPGETVSMWQSLSYKPGYKAAYCLSVCPAGEEVIGPYLDDRRGFIERIAHPLRDKAETIYVIDKSDAQDWVAKRFPQKRIRIVRAAVSPTSIRAFLFGLRLGFQWRKAKGIDATFHFRFTGKETAEATISIKGGRLDVRPGLRGEAGLTVEADSESWLAILAGRRHPLRAMATGRLRLKGNRRLMADFRRCFPR</sequence>
<dbReference type="Gene3D" id="3.30.70.20">
    <property type="match status" value="1"/>
</dbReference>
<dbReference type="AlphaFoldDB" id="A0A317ECP0"/>
<dbReference type="InterPro" id="IPR017896">
    <property type="entry name" value="4Fe4S_Fe-S-bd"/>
</dbReference>
<comment type="caution">
    <text evidence="5">The sequence shown here is derived from an EMBL/GenBank/DDBJ whole genome shotgun (WGS) entry which is preliminary data.</text>
</comment>
<evidence type="ECO:0000313" key="5">
    <source>
        <dbReference type="EMBL" id="PWR24798.1"/>
    </source>
</evidence>
<dbReference type="Gene3D" id="3.30.1050.10">
    <property type="entry name" value="SCP2 sterol-binding domain"/>
    <property type="match status" value="1"/>
</dbReference>